<feature type="compositionally biased region" description="Low complexity" evidence="1">
    <location>
        <begin position="168"/>
        <end position="184"/>
    </location>
</feature>
<dbReference type="EMBL" id="BQKI01000072">
    <property type="protein sequence ID" value="GJN16390.1"/>
    <property type="molecule type" value="Genomic_DNA"/>
</dbReference>
<feature type="compositionally biased region" description="Low complexity" evidence="1">
    <location>
        <begin position="104"/>
        <end position="128"/>
    </location>
</feature>
<comment type="caution">
    <text evidence="2">The sequence shown here is derived from an EMBL/GenBank/DDBJ whole genome shotgun (WGS) entry which is preliminary data.</text>
</comment>
<accession>A0AAV5E2N6</accession>
<feature type="compositionally biased region" description="Low complexity" evidence="1">
    <location>
        <begin position="1"/>
        <end position="17"/>
    </location>
</feature>
<dbReference type="Proteomes" id="UP001054889">
    <property type="component" value="Unassembled WGS sequence"/>
</dbReference>
<evidence type="ECO:0000313" key="2">
    <source>
        <dbReference type="EMBL" id="GJN16390.1"/>
    </source>
</evidence>
<evidence type="ECO:0000256" key="1">
    <source>
        <dbReference type="SAM" id="MobiDB-lite"/>
    </source>
</evidence>
<organism evidence="2 3">
    <name type="scientific">Eleusine coracana subsp. coracana</name>
    <dbReference type="NCBI Taxonomy" id="191504"/>
    <lineage>
        <taxon>Eukaryota</taxon>
        <taxon>Viridiplantae</taxon>
        <taxon>Streptophyta</taxon>
        <taxon>Embryophyta</taxon>
        <taxon>Tracheophyta</taxon>
        <taxon>Spermatophyta</taxon>
        <taxon>Magnoliopsida</taxon>
        <taxon>Liliopsida</taxon>
        <taxon>Poales</taxon>
        <taxon>Poaceae</taxon>
        <taxon>PACMAD clade</taxon>
        <taxon>Chloridoideae</taxon>
        <taxon>Cynodonteae</taxon>
        <taxon>Eleusininae</taxon>
        <taxon>Eleusine</taxon>
    </lineage>
</organism>
<reference evidence="2" key="2">
    <citation type="submission" date="2021-12" db="EMBL/GenBank/DDBJ databases">
        <title>Resequencing data analysis of finger millet.</title>
        <authorList>
            <person name="Hatakeyama M."/>
            <person name="Aluri S."/>
            <person name="Balachadran M.T."/>
            <person name="Sivarajan S.R."/>
            <person name="Poveda L."/>
            <person name="Shimizu-Inatsugi R."/>
            <person name="Schlapbach R."/>
            <person name="Sreeman S.M."/>
            <person name="Shimizu K.K."/>
        </authorList>
    </citation>
    <scope>NUCLEOTIDE SEQUENCE</scope>
</reference>
<feature type="compositionally biased region" description="Low complexity" evidence="1">
    <location>
        <begin position="143"/>
        <end position="161"/>
    </location>
</feature>
<name>A0AAV5E2N6_ELECO</name>
<protein>
    <submittedName>
        <fullName evidence="2">Uncharacterized protein</fullName>
    </submittedName>
</protein>
<proteinExistence type="predicted"/>
<keyword evidence="3" id="KW-1185">Reference proteome</keyword>
<gene>
    <name evidence="2" type="primary">gb03373</name>
    <name evidence="2" type="ORF">PR202_gb03373</name>
</gene>
<reference evidence="2" key="1">
    <citation type="journal article" date="2018" name="DNA Res.">
        <title>Multiple hybrid de novo genome assembly of finger millet, an orphan allotetraploid crop.</title>
        <authorList>
            <person name="Hatakeyama M."/>
            <person name="Aluri S."/>
            <person name="Balachadran M.T."/>
            <person name="Sivarajan S.R."/>
            <person name="Patrignani A."/>
            <person name="Gruter S."/>
            <person name="Poveda L."/>
            <person name="Shimizu-Inatsugi R."/>
            <person name="Baeten J."/>
            <person name="Francoijs K.J."/>
            <person name="Nataraja K.N."/>
            <person name="Reddy Y.A.N."/>
            <person name="Phadnis S."/>
            <person name="Ravikumar R.L."/>
            <person name="Schlapbach R."/>
            <person name="Sreeman S.M."/>
            <person name="Shimizu K.K."/>
        </authorList>
    </citation>
    <scope>NUCLEOTIDE SEQUENCE</scope>
</reference>
<evidence type="ECO:0000313" key="3">
    <source>
        <dbReference type="Proteomes" id="UP001054889"/>
    </source>
</evidence>
<sequence>MISSARSSFVSPRSHPSSAPPSPAAPSSPPSAPPPPSAAASASCIRALSSDSSSAPKAPGSPVLRPSAAALTRTLPSPFAAPTCSSPVYPPPMTPALGGRFRIAAAAAFSSSTGEPSRSPSTTRSRGPWISSPRRPRRYPTGAAASSSAWSTSCSLPGARPLTRRRSASSPSATTSPGCGSPSSRYPPENGRFSPGRSQCRHSRPAVSTGCSKADR</sequence>
<feature type="compositionally biased region" description="Pro residues" evidence="1">
    <location>
        <begin position="18"/>
        <end position="37"/>
    </location>
</feature>
<dbReference type="AlphaFoldDB" id="A0AAV5E2N6"/>
<feature type="region of interest" description="Disordered" evidence="1">
    <location>
        <begin position="1"/>
        <end position="216"/>
    </location>
</feature>